<dbReference type="RefSeq" id="WP_172113893.1">
    <property type="nucleotide sequence ID" value="NZ_JABFDN010000013.1"/>
</dbReference>
<evidence type="ECO:0000313" key="2">
    <source>
        <dbReference type="Proteomes" id="UP000886476"/>
    </source>
</evidence>
<keyword evidence="2" id="KW-1185">Reference proteome</keyword>
<sequence length="149" mass="16229">MPDDKTTQKLLYPLPGYNFQVAVDSDSASFVEVSGLASEYETVTYRHGFSRWEGEDVTRVPKRSHSTVTLKKGVMPGGNFLSQWLTADPPTARALAISLCDEAGTPVVVWHVKEAIPVKLSAPSFDVNSTQIAIETIDLLASGISVEYL</sequence>
<evidence type="ECO:0000313" key="1">
    <source>
        <dbReference type="EMBL" id="NPU68839.1"/>
    </source>
</evidence>
<dbReference type="PANTHER" id="PTHR38009:SF1">
    <property type="entry name" value="CONSERVED HYPOTHETICAL PHAGE TAIL PROTEIN"/>
    <property type="match status" value="1"/>
</dbReference>
<dbReference type="NCBIfam" id="TIGR02241">
    <property type="entry name" value="conserved hypothetical phage tail region protein"/>
    <property type="match status" value="1"/>
</dbReference>
<protein>
    <submittedName>
        <fullName evidence="1">Phage tail protein</fullName>
    </submittedName>
</protein>
<dbReference type="InterPro" id="IPR010667">
    <property type="entry name" value="Phage_T4_Gp19"/>
</dbReference>
<gene>
    <name evidence="1" type="ORF">HL667_27820</name>
</gene>
<organism evidence="1 2">
    <name type="scientific">Bradyrhizobium aeschynomenes</name>
    <dbReference type="NCBI Taxonomy" id="2734909"/>
    <lineage>
        <taxon>Bacteria</taxon>
        <taxon>Pseudomonadati</taxon>
        <taxon>Pseudomonadota</taxon>
        <taxon>Alphaproteobacteria</taxon>
        <taxon>Hyphomicrobiales</taxon>
        <taxon>Nitrobacteraceae</taxon>
        <taxon>Bradyrhizobium</taxon>
    </lineage>
</organism>
<dbReference type="EMBL" id="JABFDN010000013">
    <property type="protein sequence ID" value="NPU68839.1"/>
    <property type="molecule type" value="Genomic_DNA"/>
</dbReference>
<proteinExistence type="predicted"/>
<dbReference type="InterPro" id="IPR011747">
    <property type="entry name" value="CHP02241"/>
</dbReference>
<dbReference type="Proteomes" id="UP000886476">
    <property type="component" value="Unassembled WGS sequence"/>
</dbReference>
<name>A0ABX2CKW4_9BRAD</name>
<dbReference type="Pfam" id="PF06841">
    <property type="entry name" value="Phage_T4_gp19"/>
    <property type="match status" value="1"/>
</dbReference>
<accession>A0ABX2CKW4</accession>
<reference evidence="1" key="1">
    <citation type="submission" date="2020-05" db="EMBL/GenBank/DDBJ databases">
        <title>Nod-independent and nitrogen-fixing Bradyrhizobium aeschynomene sp. nov. isolated from nodules of Aeschynomene indica.</title>
        <authorList>
            <person name="Zhang Z."/>
        </authorList>
    </citation>
    <scope>NUCLEOTIDE SEQUENCE</scope>
    <source>
        <strain evidence="1">83012</strain>
    </source>
</reference>
<comment type="caution">
    <text evidence="1">The sequence shown here is derived from an EMBL/GenBank/DDBJ whole genome shotgun (WGS) entry which is preliminary data.</text>
</comment>
<dbReference type="PANTHER" id="PTHR38009">
    <property type="entry name" value="CONSERVED HYPOTHETICAL PHAGE TAIL PROTEIN"/>
    <property type="match status" value="1"/>
</dbReference>